<dbReference type="Proteomes" id="UP001156921">
    <property type="component" value="Unassembled WGS sequence"/>
</dbReference>
<sequence>MSPERWWVLSMLFLLNDVVFDLDEACPVTPGDARRFESLELDYVLELGCELFAEDPLLHLNDPQRARRLAWLIHDRSPEVNAALFAAPAAGCDPTLVEPQFCALPGAIMRQLKTRAAKGQLNALAADRAVWMRMAA</sequence>
<name>A0ABQ6BMM5_9CAUL</name>
<proteinExistence type="predicted"/>
<accession>A0ABQ6BMM5</accession>
<dbReference type="EMBL" id="BSOY01000098">
    <property type="protein sequence ID" value="GLS02719.1"/>
    <property type="molecule type" value="Genomic_DNA"/>
</dbReference>
<organism evidence="1 2">
    <name type="scientific">Brevundimonas denitrificans</name>
    <dbReference type="NCBI Taxonomy" id="1443434"/>
    <lineage>
        <taxon>Bacteria</taxon>
        <taxon>Pseudomonadati</taxon>
        <taxon>Pseudomonadota</taxon>
        <taxon>Alphaproteobacteria</taxon>
        <taxon>Caulobacterales</taxon>
        <taxon>Caulobacteraceae</taxon>
        <taxon>Brevundimonas</taxon>
    </lineage>
</organism>
<comment type="caution">
    <text evidence="1">The sequence shown here is derived from an EMBL/GenBank/DDBJ whole genome shotgun (WGS) entry which is preliminary data.</text>
</comment>
<reference evidence="2" key="1">
    <citation type="journal article" date="2019" name="Int. J. Syst. Evol. Microbiol.">
        <title>The Global Catalogue of Microorganisms (GCM) 10K type strain sequencing project: providing services to taxonomists for standard genome sequencing and annotation.</title>
        <authorList>
            <consortium name="The Broad Institute Genomics Platform"/>
            <consortium name="The Broad Institute Genome Sequencing Center for Infectious Disease"/>
            <person name="Wu L."/>
            <person name="Ma J."/>
        </authorList>
    </citation>
    <scope>NUCLEOTIDE SEQUENCE [LARGE SCALE GENOMIC DNA]</scope>
    <source>
        <strain evidence="2">NBRC 110107</strain>
    </source>
</reference>
<protein>
    <submittedName>
        <fullName evidence="1">Uncharacterized protein</fullName>
    </submittedName>
</protein>
<evidence type="ECO:0000313" key="1">
    <source>
        <dbReference type="EMBL" id="GLS02719.1"/>
    </source>
</evidence>
<gene>
    <name evidence="1" type="ORF">GCM10007859_27500</name>
</gene>
<evidence type="ECO:0000313" key="2">
    <source>
        <dbReference type="Proteomes" id="UP001156921"/>
    </source>
</evidence>
<keyword evidence="2" id="KW-1185">Reference proteome</keyword>